<dbReference type="Proteomes" id="UP000053095">
    <property type="component" value="Unassembled WGS sequence"/>
</dbReference>
<sequence>MNLSKCGGFISTLRNFSGICNLNGINLSNFGNKSELSNLSKADLTNDDATNKSSKIANLSRIGNFKRSRLDIRDPQHNLPKEIRLFVYKYLPNPPGTLRIYPRSKKEKKLLLHVNLLYTNKTVYQEYRAIFYANIQFDFASYAPDDVCKFLDQIGSHNARHIRCIYMDFPCVCSENNTDELFINGDSARVLDRIQKDYISLKSLTFDLYEADAQIQLEEMKSDHEYDPENLTKLLSLVNSRLRVIPSLESIVCEVVCDEDYRDVFREMRDIGWEVDELDMRARLKTCLTQELTVNGLKEITIANVLIRALTHLSGKRPQDLGKGWPDQFQYDMLDYWIFDDDYSDSEKYDDEDSPDSEEDGDDDGDEEVVEEEVDDN</sequence>
<evidence type="ECO:0000313" key="2">
    <source>
        <dbReference type="EMBL" id="GAM33592.1"/>
    </source>
</evidence>
<dbReference type="PANTHER" id="PTHR42085">
    <property type="entry name" value="F-BOX DOMAIN-CONTAINING PROTEIN"/>
    <property type="match status" value="1"/>
</dbReference>
<dbReference type="InterPro" id="IPR038883">
    <property type="entry name" value="AN11006-like"/>
</dbReference>
<dbReference type="EMBL" id="DF933807">
    <property type="protein sequence ID" value="GAM33592.1"/>
    <property type="molecule type" value="Genomic_DNA"/>
</dbReference>
<dbReference type="PANTHER" id="PTHR42085:SF2">
    <property type="entry name" value="F-BOX DOMAIN-CONTAINING PROTEIN"/>
    <property type="match status" value="1"/>
</dbReference>
<evidence type="ECO:0008006" key="4">
    <source>
        <dbReference type="Google" id="ProtNLM"/>
    </source>
</evidence>
<proteinExistence type="predicted"/>
<dbReference type="AlphaFoldDB" id="A0A0B8MXK5"/>
<accession>A0A0B8MXK5</accession>
<protein>
    <recommendedName>
        <fullName evidence="4">F-box domain-containing protein</fullName>
    </recommendedName>
</protein>
<feature type="region of interest" description="Disordered" evidence="1">
    <location>
        <begin position="344"/>
        <end position="377"/>
    </location>
</feature>
<name>A0A0B8MXK5_TALPI</name>
<evidence type="ECO:0000313" key="3">
    <source>
        <dbReference type="Proteomes" id="UP000053095"/>
    </source>
</evidence>
<keyword evidence="3" id="KW-1185">Reference proteome</keyword>
<reference evidence="3" key="1">
    <citation type="journal article" date="2015" name="Genome Announc.">
        <title>Draft genome sequence of Talaromyces cellulolyticus strain Y-94, a source of lignocellulosic biomass-degrading enzymes.</title>
        <authorList>
            <person name="Fujii T."/>
            <person name="Koike H."/>
            <person name="Sawayama S."/>
            <person name="Yano S."/>
            <person name="Inoue H."/>
        </authorList>
    </citation>
    <scope>NUCLEOTIDE SEQUENCE [LARGE SCALE GENOMIC DNA]</scope>
    <source>
        <strain evidence="3">Y-94</strain>
    </source>
</reference>
<evidence type="ECO:0000256" key="1">
    <source>
        <dbReference type="SAM" id="MobiDB-lite"/>
    </source>
</evidence>
<organism evidence="2 3">
    <name type="scientific">Talaromyces pinophilus</name>
    <name type="common">Penicillium pinophilum</name>
    <dbReference type="NCBI Taxonomy" id="128442"/>
    <lineage>
        <taxon>Eukaryota</taxon>
        <taxon>Fungi</taxon>
        <taxon>Dikarya</taxon>
        <taxon>Ascomycota</taxon>
        <taxon>Pezizomycotina</taxon>
        <taxon>Eurotiomycetes</taxon>
        <taxon>Eurotiomycetidae</taxon>
        <taxon>Eurotiales</taxon>
        <taxon>Trichocomaceae</taxon>
        <taxon>Talaromyces</taxon>
        <taxon>Talaromyces sect. Talaromyces</taxon>
    </lineage>
</organism>
<gene>
    <name evidence="2" type="ORF">TCE0_011r00600</name>
</gene>